<dbReference type="AlphaFoldDB" id="A0A7X1AY90"/>
<dbReference type="Proteomes" id="UP000525652">
    <property type="component" value="Unassembled WGS sequence"/>
</dbReference>
<dbReference type="InterPro" id="IPR025355">
    <property type="entry name" value="DUF4259"/>
</dbReference>
<comment type="caution">
    <text evidence="1">The sequence shown here is derived from an EMBL/GenBank/DDBJ whole genome shotgun (WGS) entry which is preliminary data.</text>
</comment>
<evidence type="ECO:0000313" key="2">
    <source>
        <dbReference type="Proteomes" id="UP000525652"/>
    </source>
</evidence>
<sequence length="152" mass="16993">MGAWGFNTFENDGALDWLDDFLDAPSEKKILEAFSAETTYIQPSLMGRLMGKKPEKFTEELEGDEVLAAGEVVATISGHPANSNPEELKTIPKIHLAPDTTTRALAAIEAILANSNLKDCWEESDDFERWKTTVEDLRERLELLPWSPASRK</sequence>
<protein>
    <submittedName>
        <fullName evidence="1">DUF4259 domain-containing protein</fullName>
    </submittedName>
</protein>
<gene>
    <name evidence="1" type="ORF">H5P30_09970</name>
</gene>
<dbReference type="EMBL" id="JACHVA010000082">
    <property type="protein sequence ID" value="MBC2602102.1"/>
    <property type="molecule type" value="Genomic_DNA"/>
</dbReference>
<name>A0A7X1AY90_9BACT</name>
<reference evidence="1 2" key="1">
    <citation type="submission" date="2020-07" db="EMBL/GenBank/DDBJ databases">
        <authorList>
            <person name="Feng X."/>
        </authorList>
    </citation>
    <scope>NUCLEOTIDE SEQUENCE [LARGE SCALE GENOMIC DNA]</scope>
    <source>
        <strain evidence="1 2">JCM14086</strain>
    </source>
</reference>
<dbReference type="Pfam" id="PF14078">
    <property type="entry name" value="DUF4259"/>
    <property type="match status" value="1"/>
</dbReference>
<accession>A0A7X1AY90</accession>
<evidence type="ECO:0000313" key="1">
    <source>
        <dbReference type="EMBL" id="MBC2602102.1"/>
    </source>
</evidence>
<proteinExistence type="predicted"/>
<dbReference type="RefSeq" id="WP_185692802.1">
    <property type="nucleotide sequence ID" value="NZ_JACHVA010000082.1"/>
</dbReference>
<keyword evidence="2" id="KW-1185">Reference proteome</keyword>
<organism evidence="1 2">
    <name type="scientific">Puniceicoccus vermicola</name>
    <dbReference type="NCBI Taxonomy" id="388746"/>
    <lineage>
        <taxon>Bacteria</taxon>
        <taxon>Pseudomonadati</taxon>
        <taxon>Verrucomicrobiota</taxon>
        <taxon>Opitutia</taxon>
        <taxon>Puniceicoccales</taxon>
        <taxon>Puniceicoccaceae</taxon>
        <taxon>Puniceicoccus</taxon>
    </lineage>
</organism>